<feature type="region of interest" description="Disordered" evidence="1">
    <location>
        <begin position="150"/>
        <end position="307"/>
    </location>
</feature>
<sequence>MAPRTRRPVAHRPIYAYWTGPPNEAACTNCGMWGHLPSEYFENKTRHDRIARCVPNDEIATQFGILDEWKALQAAKQSQDTQMQDTSHEVTSAASNVPLPAIPLADFADKVEELLRRHLAALKEGYDTSLANLVKVVLELKETVEELSVQNRAHQTQLSDVSAGRPGYTTVSHAASQTPPPPPPPLASAETTATPPEVTVRSKRRRAGPPSATVQPAKQPRTISPPPSLMHSKHAGPSTALVSMRPDPETQPAPGNPEADAPPSGGTEAEGGWKKVERKKRRRPSGCSTENDKRGSAPSRAQVARGEGVSINVFIGGAADTKRYRPR</sequence>
<evidence type="ECO:0000256" key="1">
    <source>
        <dbReference type="SAM" id="MobiDB-lite"/>
    </source>
</evidence>
<evidence type="ECO:0000313" key="3">
    <source>
        <dbReference type="Proteomes" id="UP000326924"/>
    </source>
</evidence>
<accession>A0A5J5ETH8</accession>
<dbReference type="Proteomes" id="UP000326924">
    <property type="component" value="Unassembled WGS sequence"/>
</dbReference>
<organism evidence="2 3">
    <name type="scientific">Sphaerosporella brunnea</name>
    <dbReference type="NCBI Taxonomy" id="1250544"/>
    <lineage>
        <taxon>Eukaryota</taxon>
        <taxon>Fungi</taxon>
        <taxon>Dikarya</taxon>
        <taxon>Ascomycota</taxon>
        <taxon>Pezizomycotina</taxon>
        <taxon>Pezizomycetes</taxon>
        <taxon>Pezizales</taxon>
        <taxon>Pyronemataceae</taxon>
        <taxon>Sphaerosporella</taxon>
    </lineage>
</organism>
<dbReference type="AlphaFoldDB" id="A0A5J5ETH8"/>
<evidence type="ECO:0000313" key="2">
    <source>
        <dbReference type="EMBL" id="KAA8902854.1"/>
    </source>
</evidence>
<comment type="caution">
    <text evidence="2">The sequence shown here is derived from an EMBL/GenBank/DDBJ whole genome shotgun (WGS) entry which is preliminary data.</text>
</comment>
<dbReference type="InParanoid" id="A0A5J5ETH8"/>
<feature type="compositionally biased region" description="Polar residues" evidence="1">
    <location>
        <begin position="150"/>
        <end position="160"/>
    </location>
</feature>
<protein>
    <submittedName>
        <fullName evidence="2">Uncharacterized protein</fullName>
    </submittedName>
</protein>
<reference evidence="2 3" key="1">
    <citation type="submission" date="2019-09" db="EMBL/GenBank/DDBJ databases">
        <title>Draft genome of the ectomycorrhizal ascomycete Sphaerosporella brunnea.</title>
        <authorList>
            <consortium name="DOE Joint Genome Institute"/>
            <person name="Benucci G.M."/>
            <person name="Marozzi G."/>
            <person name="Antonielli L."/>
            <person name="Sanchez S."/>
            <person name="Marco P."/>
            <person name="Wang X."/>
            <person name="Falini L.B."/>
            <person name="Barry K."/>
            <person name="Haridas S."/>
            <person name="Lipzen A."/>
            <person name="Labutti K."/>
            <person name="Grigoriev I.V."/>
            <person name="Murat C."/>
            <person name="Martin F."/>
            <person name="Albertini E."/>
            <person name="Donnini D."/>
            <person name="Bonito G."/>
        </authorList>
    </citation>
    <scope>NUCLEOTIDE SEQUENCE [LARGE SCALE GENOMIC DNA]</scope>
    <source>
        <strain evidence="2 3">Sb_GMNB300</strain>
    </source>
</reference>
<keyword evidence="3" id="KW-1185">Reference proteome</keyword>
<dbReference type="EMBL" id="VXIS01000126">
    <property type="protein sequence ID" value="KAA8902854.1"/>
    <property type="molecule type" value="Genomic_DNA"/>
</dbReference>
<feature type="compositionally biased region" description="Low complexity" evidence="1">
    <location>
        <begin position="187"/>
        <end position="199"/>
    </location>
</feature>
<name>A0A5J5ETH8_9PEZI</name>
<gene>
    <name evidence="2" type="ORF">FN846DRAFT_954979</name>
</gene>
<feature type="non-terminal residue" evidence="2">
    <location>
        <position position="327"/>
    </location>
</feature>
<proteinExistence type="predicted"/>